<organism evidence="2 3">
    <name type="scientific">Mycolicibacterium iranicum</name>
    <name type="common">Mycobacterium iranicum</name>
    <dbReference type="NCBI Taxonomy" id="912594"/>
    <lineage>
        <taxon>Bacteria</taxon>
        <taxon>Bacillati</taxon>
        <taxon>Actinomycetota</taxon>
        <taxon>Actinomycetes</taxon>
        <taxon>Mycobacteriales</taxon>
        <taxon>Mycobacteriaceae</taxon>
        <taxon>Mycolicibacterium</taxon>
    </lineage>
</organism>
<dbReference type="Proteomes" id="UP000550501">
    <property type="component" value="Unassembled WGS sequence"/>
</dbReference>
<keyword evidence="2" id="KW-0966">Cell projection</keyword>
<evidence type="ECO:0000313" key="2">
    <source>
        <dbReference type="EMBL" id="MBB2992753.1"/>
    </source>
</evidence>
<name>A0A839QB23_MYCIR</name>
<dbReference type="RefSeq" id="WP_221194118.1">
    <property type="nucleotide sequence ID" value="NZ_JACHVU010000011.1"/>
</dbReference>
<keyword evidence="1" id="KW-0812">Transmembrane</keyword>
<keyword evidence="1" id="KW-1133">Transmembrane helix</keyword>
<dbReference type="EMBL" id="JACHVU010000011">
    <property type="protein sequence ID" value="MBB2992753.1"/>
    <property type="molecule type" value="Genomic_DNA"/>
</dbReference>
<evidence type="ECO:0000313" key="3">
    <source>
        <dbReference type="Proteomes" id="UP000550501"/>
    </source>
</evidence>
<gene>
    <name evidence="2" type="ORF">FHR72_004257</name>
</gene>
<feature type="transmembrane region" description="Helical" evidence="1">
    <location>
        <begin position="68"/>
        <end position="89"/>
    </location>
</feature>
<protein>
    <submittedName>
        <fullName evidence="2">Flagellar biosynthesis protein FliQ</fullName>
    </submittedName>
</protein>
<keyword evidence="1" id="KW-0472">Membrane</keyword>
<evidence type="ECO:0000256" key="1">
    <source>
        <dbReference type="SAM" id="Phobius"/>
    </source>
</evidence>
<comment type="caution">
    <text evidence="2">The sequence shown here is derived from an EMBL/GenBank/DDBJ whole genome shotgun (WGS) entry which is preliminary data.</text>
</comment>
<feature type="transmembrane region" description="Helical" evidence="1">
    <location>
        <begin position="109"/>
        <end position="128"/>
    </location>
</feature>
<reference evidence="2 3" key="1">
    <citation type="submission" date="2020-08" db="EMBL/GenBank/DDBJ databases">
        <title>The Agave Microbiome: Exploring the role of microbial communities in plant adaptations to desert environments.</title>
        <authorList>
            <person name="Partida-Martinez L.P."/>
        </authorList>
    </citation>
    <scope>NUCLEOTIDE SEQUENCE [LARGE SCALE GENOMIC DNA]</scope>
    <source>
        <strain evidence="2 3">AT2.18</strain>
    </source>
</reference>
<dbReference type="AlphaFoldDB" id="A0A839QB23"/>
<keyword evidence="2" id="KW-0282">Flagellum</keyword>
<keyword evidence="3" id="KW-1185">Reference proteome</keyword>
<keyword evidence="2" id="KW-0969">Cilium</keyword>
<proteinExistence type="predicted"/>
<accession>A0A839QB23</accession>
<sequence length="244" mass="26954">MTNASPAGDRIQLSSGHVGDTVTHLERRIHARFGERGLTKAARDLGRLVDSVATEAEQSHARLRRMTLIARTAGIVIIVATVVALVVSMRTAVTDGLEHSSDWVPLVESVINDLVFAAIAVVFLWAFPERLERRSLLRLLHGMRSFAHVIDMHQLSKDPEQLRPGYTATSESVIHGLDAEQLHHYLDYCSELLSLTAKTAALCAQYSTDAVVLETISYIETLTTELSSKIWQKISLLPRPLGPK</sequence>